<evidence type="ECO:0000259" key="2">
    <source>
        <dbReference type="SMART" id="SM00382"/>
    </source>
</evidence>
<evidence type="ECO:0000313" key="3">
    <source>
        <dbReference type="EMBL" id="KXU11679.1"/>
    </source>
</evidence>
<dbReference type="GO" id="GO:0004519">
    <property type="term" value="F:endonuclease activity"/>
    <property type="evidence" value="ECO:0007669"/>
    <property type="project" value="UniProtKB-KW"/>
</dbReference>
<dbReference type="PANTHER" id="PTHR37291:SF1">
    <property type="entry name" value="TYPE IV METHYL-DIRECTED RESTRICTION ENZYME ECOKMCRB SUBUNIT"/>
    <property type="match status" value="1"/>
</dbReference>
<dbReference type="Pfam" id="PF07728">
    <property type="entry name" value="AAA_5"/>
    <property type="match status" value="2"/>
</dbReference>
<dbReference type="InterPro" id="IPR027417">
    <property type="entry name" value="P-loop_NTPase"/>
</dbReference>
<dbReference type="InterPro" id="IPR003593">
    <property type="entry name" value="AAA+_ATPase"/>
</dbReference>
<dbReference type="AlphaFoldDB" id="A0A139RA96"/>
<dbReference type="Gene3D" id="3.40.50.300">
    <property type="entry name" value="P-loop containing nucleotide triphosphate hydrolases"/>
    <property type="match status" value="2"/>
</dbReference>
<keyword evidence="3" id="KW-0255">Endonuclease</keyword>
<keyword evidence="3" id="KW-0378">Hydrolase</keyword>
<sequence>MNKRKVSLEDFYKWYSLNKEELLNKATAGEKFNDKLKEEFLQEWPLNRILTMSIDEYVIGKGQQNKSLCYALEKGKYKNLFLGISGGSASKFGIYWNEKTKSYKDQGNKVIPLSELDQRFSKLKSDLYEIIKEGIRFNFENPIFDMKRSTNEFVGRSAMVTKLLCIYSEGYPFFGVNINSQKEFWSHFVSQTTQGGPYLQNHKIIDLLSKTYPELEPSKLGTMLFEYSKLFMENKEENSTMDSSNNFRHQLTQTLLQSKNLILRGAPGTGKTYLAKEIAKDLTEGHEEQIGFVQFHPSYDYTDFVEGLRPVSNGDGAIEFKLEDGIFKKFCQRAKEAQKTGGQDNFEETWAKLTDAINEKQGQYFFSRSSVPASLNSQGNVKFDSPVATKEKVYLLYKGEDTNLKYETYQKIVLDHMKESYGLCDYVSPTIDTDKKFVFIIDEINRGEISKIFGELFFSIDKGYRGEKGSVSTQYANLHETDEKFYIPENVYIIGTMNDIDRSVDTFDFAMRRRFRFVEVTAESQLYILDKELGECAEEAKTRLRNLNAAIENVQELNSHYHIGPSYFRNLKELDYDYELLWSDYLKPLLEDYVRGSYDEAETLETLKKAFDLTKNEQKDQAVADDNEGDENDDADH</sequence>
<dbReference type="InterPro" id="IPR052934">
    <property type="entry name" value="Methyl-DNA_Rec/Restrict_Enz"/>
</dbReference>
<keyword evidence="3" id="KW-0540">Nuclease</keyword>
<dbReference type="PATRIC" id="fig|28037.238.peg.1522"/>
<dbReference type="EMBL" id="LQZD01000351">
    <property type="protein sequence ID" value="KXU11679.1"/>
    <property type="molecule type" value="Genomic_DNA"/>
</dbReference>
<name>A0A139RA96_STRMT</name>
<feature type="region of interest" description="Disordered" evidence="1">
    <location>
        <begin position="617"/>
        <end position="637"/>
    </location>
</feature>
<proteinExistence type="predicted"/>
<dbReference type="SMART" id="SM00382">
    <property type="entry name" value="AAA"/>
    <property type="match status" value="1"/>
</dbReference>
<gene>
    <name evidence="3" type="ORF">SMIDD22_01262</name>
</gene>
<dbReference type="GO" id="GO:0016887">
    <property type="term" value="F:ATP hydrolysis activity"/>
    <property type="evidence" value="ECO:0007669"/>
    <property type="project" value="InterPro"/>
</dbReference>
<dbReference type="Proteomes" id="UP000070779">
    <property type="component" value="Unassembled WGS sequence"/>
</dbReference>
<dbReference type="InterPro" id="IPR011704">
    <property type="entry name" value="ATPase_dyneun-rel_AAA"/>
</dbReference>
<reference evidence="3 4" key="1">
    <citation type="submission" date="2016-01" db="EMBL/GenBank/DDBJ databases">
        <title>Highly variable Streptococcus oralis are common among viridans streptococci isolated from primates.</title>
        <authorList>
            <person name="Denapaite D."/>
            <person name="Rieger M."/>
            <person name="Koendgen S."/>
            <person name="Brueckner R."/>
            <person name="Ochigava I."/>
            <person name="Kappeler P."/>
            <person name="Maetz-Rensing K."/>
            <person name="Leendertz F."/>
            <person name="Hakenbeck R."/>
        </authorList>
    </citation>
    <scope>NUCLEOTIDE SEQUENCE [LARGE SCALE GENOMIC DNA]</scope>
    <source>
        <strain evidence="3 4">DD22</strain>
    </source>
</reference>
<dbReference type="GO" id="GO:0005524">
    <property type="term" value="F:ATP binding"/>
    <property type="evidence" value="ECO:0007669"/>
    <property type="project" value="InterPro"/>
</dbReference>
<organism evidence="3 4">
    <name type="scientific">Streptococcus mitis</name>
    <dbReference type="NCBI Taxonomy" id="28037"/>
    <lineage>
        <taxon>Bacteria</taxon>
        <taxon>Bacillati</taxon>
        <taxon>Bacillota</taxon>
        <taxon>Bacilli</taxon>
        <taxon>Lactobacillales</taxon>
        <taxon>Streptococcaceae</taxon>
        <taxon>Streptococcus</taxon>
        <taxon>Streptococcus mitis group</taxon>
    </lineage>
</organism>
<protein>
    <submittedName>
        <fullName evidence="3">Endonuclease</fullName>
    </submittedName>
</protein>
<feature type="domain" description="AAA+ ATPase" evidence="2">
    <location>
        <begin position="257"/>
        <end position="526"/>
    </location>
</feature>
<comment type="caution">
    <text evidence="3">The sequence shown here is derived from an EMBL/GenBank/DDBJ whole genome shotgun (WGS) entry which is preliminary data.</text>
</comment>
<accession>A0A139RA96</accession>
<dbReference type="SUPFAM" id="SSF52540">
    <property type="entry name" value="P-loop containing nucleoside triphosphate hydrolases"/>
    <property type="match status" value="1"/>
</dbReference>
<evidence type="ECO:0000313" key="4">
    <source>
        <dbReference type="Proteomes" id="UP000070779"/>
    </source>
</evidence>
<feature type="compositionally biased region" description="Acidic residues" evidence="1">
    <location>
        <begin position="623"/>
        <end position="637"/>
    </location>
</feature>
<dbReference type="PANTHER" id="PTHR37291">
    <property type="entry name" value="5-METHYLCYTOSINE-SPECIFIC RESTRICTION ENZYME B"/>
    <property type="match status" value="1"/>
</dbReference>
<evidence type="ECO:0000256" key="1">
    <source>
        <dbReference type="SAM" id="MobiDB-lite"/>
    </source>
</evidence>